<name>A0A520S184_9GAMM</name>
<dbReference type="Pfam" id="PF00313">
    <property type="entry name" value="CSD"/>
    <property type="match status" value="1"/>
</dbReference>
<feature type="domain" description="CSD" evidence="3">
    <location>
        <begin position="71"/>
        <end position="135"/>
    </location>
</feature>
<dbReference type="SUPFAM" id="SSF50249">
    <property type="entry name" value="Nucleic acid-binding proteins"/>
    <property type="match status" value="1"/>
</dbReference>
<evidence type="ECO:0000259" key="3">
    <source>
        <dbReference type="PROSITE" id="PS51857"/>
    </source>
</evidence>
<evidence type="ECO:0000313" key="5">
    <source>
        <dbReference type="Proteomes" id="UP000316199"/>
    </source>
</evidence>
<dbReference type="Proteomes" id="UP000316199">
    <property type="component" value="Unassembled WGS sequence"/>
</dbReference>
<dbReference type="Gene3D" id="2.40.50.140">
    <property type="entry name" value="Nucleic acid-binding proteins"/>
    <property type="match status" value="1"/>
</dbReference>
<evidence type="ECO:0000256" key="1">
    <source>
        <dbReference type="RuleBase" id="RU000408"/>
    </source>
</evidence>
<dbReference type="CDD" id="cd04458">
    <property type="entry name" value="CSP_CDS"/>
    <property type="match status" value="1"/>
</dbReference>
<gene>
    <name evidence="4" type="ORF">EVA68_04865</name>
</gene>
<keyword evidence="2" id="KW-0472">Membrane</keyword>
<dbReference type="InterPro" id="IPR002059">
    <property type="entry name" value="CSP_DNA-bd"/>
</dbReference>
<reference evidence="4 5" key="1">
    <citation type="submission" date="2019-02" db="EMBL/GenBank/DDBJ databases">
        <title>Prokaryotic population dynamics and viral predation in marine succession experiment using metagenomics: the confinement effect.</title>
        <authorList>
            <person name="Haro-Moreno J.M."/>
            <person name="Rodriguez-Valera F."/>
            <person name="Lopez-Perez M."/>
        </authorList>
    </citation>
    <scope>NUCLEOTIDE SEQUENCE [LARGE SCALE GENOMIC DNA]</scope>
    <source>
        <strain evidence="4">MED-G157</strain>
    </source>
</reference>
<comment type="caution">
    <text evidence="4">The sequence shown here is derived from an EMBL/GenBank/DDBJ whole genome shotgun (WGS) entry which is preliminary data.</text>
</comment>
<dbReference type="PRINTS" id="PR00050">
    <property type="entry name" value="COLDSHOCK"/>
</dbReference>
<dbReference type="PROSITE" id="PS00352">
    <property type="entry name" value="CSD_1"/>
    <property type="match status" value="1"/>
</dbReference>
<dbReference type="GO" id="GO:0005829">
    <property type="term" value="C:cytosol"/>
    <property type="evidence" value="ECO:0007669"/>
    <property type="project" value="UniProtKB-ARBA"/>
</dbReference>
<dbReference type="GO" id="GO:0003676">
    <property type="term" value="F:nucleic acid binding"/>
    <property type="evidence" value="ECO:0007669"/>
    <property type="project" value="InterPro"/>
</dbReference>
<proteinExistence type="predicted"/>
<evidence type="ECO:0000256" key="2">
    <source>
        <dbReference type="SAM" id="Phobius"/>
    </source>
</evidence>
<dbReference type="PROSITE" id="PS51857">
    <property type="entry name" value="CSD_2"/>
    <property type="match status" value="1"/>
</dbReference>
<dbReference type="InterPro" id="IPR011129">
    <property type="entry name" value="CSD"/>
</dbReference>
<dbReference type="InterPro" id="IPR019844">
    <property type="entry name" value="CSD_CS"/>
</dbReference>
<keyword evidence="2" id="KW-0812">Transmembrane</keyword>
<dbReference type="AlphaFoldDB" id="A0A520S184"/>
<protein>
    <submittedName>
        <fullName evidence="4">Cold shock domain-containing protein</fullName>
    </submittedName>
</protein>
<dbReference type="EMBL" id="SHAG01000015">
    <property type="protein sequence ID" value="RZO76232.1"/>
    <property type="molecule type" value="Genomic_DNA"/>
</dbReference>
<organism evidence="4 5">
    <name type="scientific">OM182 bacterium</name>
    <dbReference type="NCBI Taxonomy" id="2510334"/>
    <lineage>
        <taxon>Bacteria</taxon>
        <taxon>Pseudomonadati</taxon>
        <taxon>Pseudomonadota</taxon>
        <taxon>Gammaproteobacteria</taxon>
        <taxon>OMG group</taxon>
        <taxon>OM182 clade</taxon>
    </lineage>
</organism>
<dbReference type="InterPro" id="IPR050181">
    <property type="entry name" value="Cold_shock_domain"/>
</dbReference>
<dbReference type="SMART" id="SM00357">
    <property type="entry name" value="CSP"/>
    <property type="match status" value="1"/>
</dbReference>
<dbReference type="PANTHER" id="PTHR11544">
    <property type="entry name" value="COLD SHOCK DOMAIN CONTAINING PROTEINS"/>
    <property type="match status" value="1"/>
</dbReference>
<feature type="transmembrane region" description="Helical" evidence="2">
    <location>
        <begin position="7"/>
        <end position="27"/>
    </location>
</feature>
<dbReference type="InterPro" id="IPR012340">
    <property type="entry name" value="NA-bd_OB-fold"/>
</dbReference>
<keyword evidence="2" id="KW-1133">Transmembrane helix</keyword>
<accession>A0A520S184</accession>
<sequence length="136" mass="15489">MLTFIKNIIISVFLGFTTYIVLGLLRNDLIQIPANKSEYSEVIVICIAIFISTFFVSKTREACLEEENDYRETGTVKWFNVKKGYGFITRDQGDDIFVHYKNIEGSGRRFISEGERVSFVVIDGDKGLQADEVITV</sequence>
<feature type="transmembrane region" description="Helical" evidence="2">
    <location>
        <begin position="39"/>
        <end position="56"/>
    </location>
</feature>
<evidence type="ECO:0000313" key="4">
    <source>
        <dbReference type="EMBL" id="RZO76232.1"/>
    </source>
</evidence>
<comment type="subcellular location">
    <subcellularLocation>
        <location evidence="1">Cytoplasm</location>
    </subcellularLocation>
</comment>